<reference evidence="3" key="1">
    <citation type="journal article" date="2019" name="Int. J. Syst. Evol. Microbiol.">
        <title>The Global Catalogue of Microorganisms (GCM) 10K type strain sequencing project: providing services to taxonomists for standard genome sequencing and annotation.</title>
        <authorList>
            <consortium name="The Broad Institute Genomics Platform"/>
            <consortium name="The Broad Institute Genome Sequencing Center for Infectious Disease"/>
            <person name="Wu L."/>
            <person name="Ma J."/>
        </authorList>
    </citation>
    <scope>NUCLEOTIDE SEQUENCE [LARGE SCALE GENOMIC DNA]</scope>
    <source>
        <strain evidence="3">CCM 7224</strain>
    </source>
</reference>
<evidence type="ECO:0000313" key="2">
    <source>
        <dbReference type="EMBL" id="MFC4959718.1"/>
    </source>
</evidence>
<sequence>MTDYLQAVFDMLGPAINRDNEPADWLHLEQEIGSPLPTDFKEFVARYAPAELNDRLYIHHPGSDAWNLLRWMRETVEAFDACEWEEVTAASLNPGHLVFGKGGLIPLASTNGGEYLFLLPRPGNTPLLVVHVGDDDDFYEYDMSFAEWLYRYLSDEDMTGPNSSIGWNGPAQVSKPPRYVFRGPAMGPLASGPGMTVSPLSNG</sequence>
<dbReference type="RefSeq" id="WP_344380516.1">
    <property type="nucleotide sequence ID" value="NZ_BAAASQ010000046.1"/>
</dbReference>
<dbReference type="InterPro" id="IPR018958">
    <property type="entry name" value="Knr4/Smi1-like_dom"/>
</dbReference>
<dbReference type="Pfam" id="PF09346">
    <property type="entry name" value="SMI1_KNR4"/>
    <property type="match status" value="1"/>
</dbReference>
<proteinExistence type="predicted"/>
<keyword evidence="3" id="KW-1185">Reference proteome</keyword>
<protein>
    <submittedName>
        <fullName evidence="2">SMI1/KNR4 family protein</fullName>
    </submittedName>
</protein>
<dbReference type="Gene3D" id="3.40.1580.10">
    <property type="entry name" value="SMI1/KNR4-like"/>
    <property type="match status" value="1"/>
</dbReference>
<dbReference type="EMBL" id="JBHSIZ010000034">
    <property type="protein sequence ID" value="MFC4959718.1"/>
    <property type="molecule type" value="Genomic_DNA"/>
</dbReference>
<comment type="caution">
    <text evidence="2">The sequence shown here is derived from an EMBL/GenBank/DDBJ whole genome shotgun (WGS) entry which is preliminary data.</text>
</comment>
<evidence type="ECO:0000313" key="3">
    <source>
        <dbReference type="Proteomes" id="UP001595834"/>
    </source>
</evidence>
<dbReference type="Proteomes" id="UP001595834">
    <property type="component" value="Unassembled WGS sequence"/>
</dbReference>
<organism evidence="2 3">
    <name type="scientific">Streptomyces mauvecolor</name>
    <dbReference type="NCBI Taxonomy" id="58345"/>
    <lineage>
        <taxon>Bacteria</taxon>
        <taxon>Bacillati</taxon>
        <taxon>Actinomycetota</taxon>
        <taxon>Actinomycetes</taxon>
        <taxon>Kitasatosporales</taxon>
        <taxon>Streptomycetaceae</taxon>
        <taxon>Streptomyces</taxon>
    </lineage>
</organism>
<evidence type="ECO:0000259" key="1">
    <source>
        <dbReference type="Pfam" id="PF09346"/>
    </source>
</evidence>
<accession>A0ABV9USH4</accession>
<dbReference type="InterPro" id="IPR037883">
    <property type="entry name" value="Knr4/Smi1-like_sf"/>
</dbReference>
<dbReference type="SUPFAM" id="SSF160631">
    <property type="entry name" value="SMI1/KNR4-like"/>
    <property type="match status" value="1"/>
</dbReference>
<gene>
    <name evidence="2" type="ORF">ACFPFX_25855</name>
</gene>
<feature type="domain" description="Knr4/Smi1-like" evidence="1">
    <location>
        <begin position="22"/>
        <end position="150"/>
    </location>
</feature>
<name>A0ABV9USH4_9ACTN</name>